<keyword evidence="2" id="KW-0812">Transmembrane</keyword>
<reference evidence="3 4" key="1">
    <citation type="submission" date="2020-07" db="EMBL/GenBank/DDBJ databases">
        <title>Sequencing the genomes of 1000 actinobacteria strains.</title>
        <authorList>
            <person name="Klenk H.-P."/>
        </authorList>
    </citation>
    <scope>NUCLEOTIDE SEQUENCE [LARGE SCALE GENOMIC DNA]</scope>
    <source>
        <strain evidence="3 4">DSM 26474</strain>
    </source>
</reference>
<dbReference type="RefSeq" id="WP_179548054.1">
    <property type="nucleotide sequence ID" value="NZ_BSEW01000002.1"/>
</dbReference>
<protein>
    <recommendedName>
        <fullName evidence="5">DUF4345 domain-containing protein</fullName>
    </recommendedName>
</protein>
<feature type="transmembrane region" description="Helical" evidence="2">
    <location>
        <begin position="59"/>
        <end position="76"/>
    </location>
</feature>
<evidence type="ECO:0008006" key="5">
    <source>
        <dbReference type="Google" id="ProtNLM"/>
    </source>
</evidence>
<keyword evidence="2" id="KW-1133">Transmembrane helix</keyword>
<evidence type="ECO:0000256" key="1">
    <source>
        <dbReference type="SAM" id="MobiDB-lite"/>
    </source>
</evidence>
<evidence type="ECO:0000256" key="2">
    <source>
        <dbReference type="SAM" id="Phobius"/>
    </source>
</evidence>
<gene>
    <name evidence="3" type="ORF">BJ984_002178</name>
</gene>
<sequence>MRRAILWVLTALAAAIGGWSMIWPAQWYATFPDGVADGMLGQWILADGPFNEHLIRDVGAMYLALAGAGVVAALSTSVTAMRAVGVAWIVFSAPHLFYHLLHLHGLDAVDAVVEPISLALTVVLPVPLLFPARSRPRSRAHTRTAPADSHAVTLEGSPS</sequence>
<feature type="region of interest" description="Disordered" evidence="1">
    <location>
        <begin position="137"/>
        <end position="159"/>
    </location>
</feature>
<evidence type="ECO:0000313" key="3">
    <source>
        <dbReference type="EMBL" id="NYD71020.1"/>
    </source>
</evidence>
<accession>A0A852SQM1</accession>
<keyword evidence="2" id="KW-0472">Membrane</keyword>
<feature type="transmembrane region" description="Helical" evidence="2">
    <location>
        <begin position="112"/>
        <end position="130"/>
    </location>
</feature>
<dbReference type="EMBL" id="JACCBM010000001">
    <property type="protein sequence ID" value="NYD71020.1"/>
    <property type="molecule type" value="Genomic_DNA"/>
</dbReference>
<name>A0A852SQM1_9MICO</name>
<feature type="transmembrane region" description="Helical" evidence="2">
    <location>
        <begin position="83"/>
        <end position="100"/>
    </location>
</feature>
<dbReference type="AlphaFoldDB" id="A0A852SQM1"/>
<keyword evidence="4" id="KW-1185">Reference proteome</keyword>
<evidence type="ECO:0000313" key="4">
    <source>
        <dbReference type="Proteomes" id="UP000549913"/>
    </source>
</evidence>
<proteinExistence type="predicted"/>
<comment type="caution">
    <text evidence="3">The sequence shown here is derived from an EMBL/GenBank/DDBJ whole genome shotgun (WGS) entry which is preliminary data.</text>
</comment>
<dbReference type="Proteomes" id="UP000549913">
    <property type="component" value="Unassembled WGS sequence"/>
</dbReference>
<organism evidence="3 4">
    <name type="scientific">Herbiconiux flava</name>
    <dbReference type="NCBI Taxonomy" id="881268"/>
    <lineage>
        <taxon>Bacteria</taxon>
        <taxon>Bacillati</taxon>
        <taxon>Actinomycetota</taxon>
        <taxon>Actinomycetes</taxon>
        <taxon>Micrococcales</taxon>
        <taxon>Microbacteriaceae</taxon>
        <taxon>Herbiconiux</taxon>
    </lineage>
</organism>